<reference evidence="2" key="1">
    <citation type="submission" date="2023-10" db="EMBL/GenBank/DDBJ databases">
        <authorList>
            <person name="Chen Y."/>
            <person name="Shah S."/>
            <person name="Dougan E. K."/>
            <person name="Thang M."/>
            <person name="Chan C."/>
        </authorList>
    </citation>
    <scope>NUCLEOTIDE SEQUENCE [LARGE SCALE GENOMIC DNA]</scope>
</reference>
<name>A0ABN9QQY2_9DINO</name>
<dbReference type="Proteomes" id="UP001189429">
    <property type="component" value="Unassembled WGS sequence"/>
</dbReference>
<feature type="region of interest" description="Disordered" evidence="1">
    <location>
        <begin position="1160"/>
        <end position="1202"/>
    </location>
</feature>
<accession>A0ABN9QQY2</accession>
<keyword evidence="3" id="KW-1185">Reference proteome</keyword>
<feature type="compositionally biased region" description="Polar residues" evidence="1">
    <location>
        <begin position="1486"/>
        <end position="1496"/>
    </location>
</feature>
<protein>
    <submittedName>
        <fullName evidence="2">Uncharacterized protein</fullName>
    </submittedName>
</protein>
<sequence>MFCVAEACAFLVDGHVTGGAAVTAARRSLDAARGRLRDPELAERMGYLAAGIGAAREAGGTSPRAAARGTNLYSRGHDEDECVVGSRPERNRYLAEGPAALEGPGRGRAAALCLTGSLRAALLDPQRLFVAPLQSVVLRRLRGAGYSVDVFAVTSAALRDLRLRELLCVDEAARTPAEARWLRSGPRTGWRREAFLGQLRKVRACADLAAGGDYQLLARGRLDALWHRFPEDVASLEAPGVVWLPWRATEGLTQYVNDCFAVGRPEEMAPYLQVYDALLNPRLWPVHRAFEDTPDGLDTEELWEVSLLASNVLARQHRGICFNLLSKDPHATRAGGHAEGEDNCQTLPLDVHPHGYFSGAEWRRAPLKFLPGHFEHNALLTARLLHLLLAEWARLGRPAKVLDFGCGRATMLERWLQSYPASLAGVDMLPGLREVLGDDLLRLDLAQPAFPAPRGRPRGCRAEPPPGAGGAAEVQPELLRRCCLDRACRGISPALGEMDDVQLRPRNLSAPGVLPWGDGRADWVLAVDVVASVPPARRGIFFENVARFAAEGAVFVGDRGGEPSVSTPRHPLESLGFLRDRLAERWLAPFAAQWSVGRCVFGLSYGCVDGAHVWVSDGCDGWFRRGGAPEAACLSDAGPGARRSRWSYEPEQWQYVECFLPESAEYSTGPLAAHSLQSCGSRRDAQAKETQQNRASLSERDGGAASSTALGAEDPVQTRLETLRGTLRSPGCQALERKGDKQSSVIRWSVMVVKCPACEQPFRDDWALGRHMGTAACRRNRAVRRRPAGARGLAGQGNARRGARRSLRRFVAYLKDTLKRQRRGAQGLRTTRLVPYSPLLDPRSSQVKAGDLHGAARELLEANRKLRSSASAKHLRVRLLAGVLATCSAWAPRFAKLVGPPPVPTTEAFKQRVRREVTKAARSRRQLFNVGIQATLGFTMTSFRGPALQLRVDEFVDVACERADRAADGAAAADLNSLLDAVAGPFLPRDGCMISLSTWLRAAVGEAPESDIDALAGAPMASGAAAGAATLAGDSAEELERSGALVMARAPVLVEEMDALWPRGGREGRPPIGPARLCVQLCQWKRRGFGTSCKANSFLAMFQSLQGDPRSCARASISSTSTSAQAMTSALLVSSSSAESPVSFAAPAAVPEATGAPVRASMSLSDASPTAAHNHVNKELRYPSRGRRGPATAPGDDFRPPSLAQRFHAEHIARAPAIMRARKWPADALAIPTAEAPLVPLRLFCDAHVQLTEEEAGASWAAGANVRAGECLAFNAWPAHGRPVRVVVRELDRDGQGAEAAREGGHPRARPGAAAVWAEAVARRLVDAEEGLAAVYDRNDPGSAWGNGSRIWRAVAWGPDPGDHGPEASRTPGAAAAALGRLDAFAVLLQTVRLLAEVLVSAPALPGFGRAPAGIMEAAAAALHSLRRAAPAGGAKSSSGTDFRRRAPLARGGAASAGPAGPRQSPTGCLRVAACSSGQSGGCWASVSSGPQGSTA</sequence>
<dbReference type="Gene3D" id="3.40.50.150">
    <property type="entry name" value="Vaccinia Virus protein VP39"/>
    <property type="match status" value="1"/>
</dbReference>
<evidence type="ECO:0000313" key="3">
    <source>
        <dbReference type="Proteomes" id="UP001189429"/>
    </source>
</evidence>
<proteinExistence type="predicted"/>
<feature type="region of interest" description="Disordered" evidence="1">
    <location>
        <begin position="682"/>
        <end position="717"/>
    </location>
</feature>
<evidence type="ECO:0000313" key="2">
    <source>
        <dbReference type="EMBL" id="CAK0807463.1"/>
    </source>
</evidence>
<evidence type="ECO:0000256" key="1">
    <source>
        <dbReference type="SAM" id="MobiDB-lite"/>
    </source>
</evidence>
<gene>
    <name evidence="2" type="ORF">PCOR1329_LOCUS13340</name>
</gene>
<comment type="caution">
    <text evidence="2">The sequence shown here is derived from an EMBL/GenBank/DDBJ whole genome shotgun (WGS) entry which is preliminary data.</text>
</comment>
<organism evidence="2 3">
    <name type="scientific">Prorocentrum cordatum</name>
    <dbReference type="NCBI Taxonomy" id="2364126"/>
    <lineage>
        <taxon>Eukaryota</taxon>
        <taxon>Sar</taxon>
        <taxon>Alveolata</taxon>
        <taxon>Dinophyceae</taxon>
        <taxon>Prorocentrales</taxon>
        <taxon>Prorocentraceae</taxon>
        <taxon>Prorocentrum</taxon>
    </lineage>
</organism>
<dbReference type="SUPFAM" id="SSF53335">
    <property type="entry name" value="S-adenosyl-L-methionine-dependent methyltransferases"/>
    <property type="match status" value="1"/>
</dbReference>
<dbReference type="InterPro" id="IPR029063">
    <property type="entry name" value="SAM-dependent_MTases_sf"/>
</dbReference>
<feature type="region of interest" description="Disordered" evidence="1">
    <location>
        <begin position="1476"/>
        <end position="1496"/>
    </location>
</feature>
<dbReference type="EMBL" id="CAUYUJ010003936">
    <property type="protein sequence ID" value="CAK0807463.1"/>
    <property type="molecule type" value="Genomic_DNA"/>
</dbReference>